<feature type="DNA-binding region" description="H-T-H motif" evidence="4">
    <location>
        <begin position="64"/>
        <end position="83"/>
    </location>
</feature>
<dbReference type="OrthoDB" id="9816296at2"/>
<dbReference type="GO" id="GO:0000976">
    <property type="term" value="F:transcription cis-regulatory region binding"/>
    <property type="evidence" value="ECO:0007669"/>
    <property type="project" value="TreeGrafter"/>
</dbReference>
<keyword evidence="7" id="KW-1185">Reference proteome</keyword>
<evidence type="ECO:0000313" key="7">
    <source>
        <dbReference type="Proteomes" id="UP000236327"/>
    </source>
</evidence>
<dbReference type="InterPro" id="IPR050109">
    <property type="entry name" value="HTH-type_TetR-like_transc_reg"/>
</dbReference>
<feature type="domain" description="HTH tetR-type" evidence="5">
    <location>
        <begin position="41"/>
        <end position="101"/>
    </location>
</feature>
<dbReference type="AlphaFoldDB" id="A0A2K2G6H2"/>
<dbReference type="Pfam" id="PF00440">
    <property type="entry name" value="TetR_N"/>
    <property type="match status" value="1"/>
</dbReference>
<dbReference type="RefSeq" id="WP_103094517.1">
    <property type="nucleotide sequence ID" value="NZ_LYMM01000002.1"/>
</dbReference>
<dbReference type="EMBL" id="LYMM01000002">
    <property type="protein sequence ID" value="PNU06622.1"/>
    <property type="molecule type" value="Genomic_DNA"/>
</dbReference>
<name>A0A2K2G6H2_9SPHN</name>
<dbReference type="InterPro" id="IPR009057">
    <property type="entry name" value="Homeodomain-like_sf"/>
</dbReference>
<evidence type="ECO:0000256" key="3">
    <source>
        <dbReference type="ARBA" id="ARBA00023163"/>
    </source>
</evidence>
<evidence type="ECO:0000256" key="2">
    <source>
        <dbReference type="ARBA" id="ARBA00023125"/>
    </source>
</evidence>
<evidence type="ECO:0000259" key="5">
    <source>
        <dbReference type="PROSITE" id="PS50977"/>
    </source>
</evidence>
<evidence type="ECO:0000256" key="4">
    <source>
        <dbReference type="PROSITE-ProRule" id="PRU00335"/>
    </source>
</evidence>
<keyword evidence="3" id="KW-0804">Transcription</keyword>
<comment type="caution">
    <text evidence="6">The sequence shown here is derived from an EMBL/GenBank/DDBJ whole genome shotgun (WGS) entry which is preliminary data.</text>
</comment>
<dbReference type="Proteomes" id="UP000236327">
    <property type="component" value="Unassembled WGS sequence"/>
</dbReference>
<keyword evidence="2 4" id="KW-0238">DNA-binding</keyword>
<sequence>MKASDLQDRMLSALMPEVHATCLGRLPENGSAEKWQQRKSARMRERLVGAAIDRLVEDGYPGLTTAAVATACEVSRGAMHHHFQTRMELVAAVVDHVVYHRMRTFLADYFDAVSRRKDEPMIELACDAHWRSVQTRDYAAWLELALAARTDTELAAIFEPAARRYDAIWTGEMIDAFPFWQDDQGRQDWENLKLAHDFTSAIHAGMLLHQPIFADNARIDRLRRFAAHTMQRLSETGS</sequence>
<organism evidence="6 7">
    <name type="scientific">Novosphingobium guangzhouense</name>
    <dbReference type="NCBI Taxonomy" id="1850347"/>
    <lineage>
        <taxon>Bacteria</taxon>
        <taxon>Pseudomonadati</taxon>
        <taxon>Pseudomonadota</taxon>
        <taxon>Alphaproteobacteria</taxon>
        <taxon>Sphingomonadales</taxon>
        <taxon>Sphingomonadaceae</taxon>
        <taxon>Novosphingobium</taxon>
    </lineage>
</organism>
<dbReference type="InterPro" id="IPR001647">
    <property type="entry name" value="HTH_TetR"/>
</dbReference>
<dbReference type="SUPFAM" id="SSF46689">
    <property type="entry name" value="Homeodomain-like"/>
    <property type="match status" value="1"/>
</dbReference>
<dbReference type="PRINTS" id="PR00455">
    <property type="entry name" value="HTHTETR"/>
</dbReference>
<evidence type="ECO:0000313" key="6">
    <source>
        <dbReference type="EMBL" id="PNU06622.1"/>
    </source>
</evidence>
<dbReference type="PANTHER" id="PTHR30055:SF234">
    <property type="entry name" value="HTH-TYPE TRANSCRIPTIONAL REGULATOR BETI"/>
    <property type="match status" value="1"/>
</dbReference>
<dbReference type="GO" id="GO:0003700">
    <property type="term" value="F:DNA-binding transcription factor activity"/>
    <property type="evidence" value="ECO:0007669"/>
    <property type="project" value="TreeGrafter"/>
</dbReference>
<dbReference type="PROSITE" id="PS50977">
    <property type="entry name" value="HTH_TETR_2"/>
    <property type="match status" value="1"/>
</dbReference>
<evidence type="ECO:0000256" key="1">
    <source>
        <dbReference type="ARBA" id="ARBA00023015"/>
    </source>
</evidence>
<dbReference type="PANTHER" id="PTHR30055">
    <property type="entry name" value="HTH-TYPE TRANSCRIPTIONAL REGULATOR RUTR"/>
    <property type="match status" value="1"/>
</dbReference>
<keyword evidence="1" id="KW-0805">Transcription regulation</keyword>
<proteinExistence type="predicted"/>
<dbReference type="Gene3D" id="1.10.357.10">
    <property type="entry name" value="Tetracycline Repressor, domain 2"/>
    <property type="match status" value="1"/>
</dbReference>
<protein>
    <submittedName>
        <fullName evidence="6">TetR family transcriptional regulator</fullName>
    </submittedName>
</protein>
<gene>
    <name evidence="6" type="ORF">A8V01_03280</name>
</gene>
<accession>A0A2K2G6H2</accession>
<reference evidence="6 7" key="1">
    <citation type="submission" date="2016-05" db="EMBL/GenBank/DDBJ databases">
        <title>Complete genome sequence of Novosphingobium guangzhouense SA925(T).</title>
        <authorList>
            <person name="Sha S."/>
        </authorList>
    </citation>
    <scope>NUCLEOTIDE SEQUENCE [LARGE SCALE GENOMIC DNA]</scope>
    <source>
        <strain evidence="6 7">SA925</strain>
    </source>
</reference>